<evidence type="ECO:0000313" key="2">
    <source>
        <dbReference type="EMBL" id="VEH15473.1"/>
    </source>
</evidence>
<keyword evidence="1" id="KW-0732">Signal</keyword>
<protein>
    <recommendedName>
        <fullName evidence="4">DUF4861 domain-containing protein</fullName>
    </recommendedName>
</protein>
<dbReference type="Proteomes" id="UP000274578">
    <property type="component" value="Chromosome 1"/>
</dbReference>
<accession>A0A448L672</accession>
<reference evidence="2 3" key="1">
    <citation type="submission" date="2018-12" db="EMBL/GenBank/DDBJ databases">
        <authorList>
            <consortium name="Pathogen Informatics"/>
        </authorList>
    </citation>
    <scope>NUCLEOTIDE SEQUENCE [LARGE SCALE GENOMIC DNA]</scope>
    <source>
        <strain evidence="2 3">NCTC13071</strain>
    </source>
</reference>
<feature type="chain" id="PRO_5019265552" description="DUF4861 domain-containing protein" evidence="1">
    <location>
        <begin position="28"/>
        <end position="423"/>
    </location>
</feature>
<feature type="signal peptide" evidence="1">
    <location>
        <begin position="1"/>
        <end position="27"/>
    </location>
</feature>
<proteinExistence type="predicted"/>
<evidence type="ECO:0008006" key="4">
    <source>
        <dbReference type="Google" id="ProtNLM"/>
    </source>
</evidence>
<organism evidence="2 3">
    <name type="scientific">Segatella oris</name>
    <dbReference type="NCBI Taxonomy" id="28135"/>
    <lineage>
        <taxon>Bacteria</taxon>
        <taxon>Pseudomonadati</taxon>
        <taxon>Bacteroidota</taxon>
        <taxon>Bacteroidia</taxon>
        <taxon>Bacteroidales</taxon>
        <taxon>Prevotellaceae</taxon>
        <taxon>Segatella</taxon>
    </lineage>
</organism>
<gene>
    <name evidence="2" type="ORF">NCTC13071_01477</name>
</gene>
<sequence>MKLLSVLLMKTRLVLCSFLFISLALHASKKPDTETFTVNIKYSGKLSLSNYPVVVSLKGYPWVSCSSVYFNDKELPSQLDDLDGDGINDEMCFLAELKGGQTYNYKVVLKKQGTQKTYASRTYAELLLRNPKIKEKNKQDLYIQQIEVGKELKDSYHLLHHHGVAFENELIALRIYFDKRQTLDLYGKKRLGLELHETQFYTTKEQSLQGFGDDILWTGNSMGLGALRGWDGRKEQMLEDVAYRGQRIVTQGPVRTIIELTDRGWLWTRGERRICLTERYTLYAGHRDLSVEAWINPEEKRLRFATGLMHISGAEKLSDHKGLRGLWGKNWPSKDTTACKLETLGMGIYVPKDYLQEELACDSINDAYVLAPIMGHLKYYLTYSSDNETYGFHQAKDWFAYLKKWKEQLLCLPQVRIMGRHPR</sequence>
<dbReference type="Pfam" id="PF16153">
    <property type="entry name" value="DUF4861"/>
    <property type="match status" value="1"/>
</dbReference>
<dbReference type="KEGG" id="poc:NCTC13071_01477"/>
<dbReference type="AlphaFoldDB" id="A0A448L672"/>
<dbReference type="EMBL" id="LR134384">
    <property type="protein sequence ID" value="VEH15473.1"/>
    <property type="molecule type" value="Genomic_DNA"/>
</dbReference>
<evidence type="ECO:0000313" key="3">
    <source>
        <dbReference type="Proteomes" id="UP000274578"/>
    </source>
</evidence>
<name>A0A448L672_9BACT</name>
<evidence type="ECO:0000256" key="1">
    <source>
        <dbReference type="SAM" id="SignalP"/>
    </source>
</evidence>
<dbReference type="InterPro" id="IPR032342">
    <property type="entry name" value="DUF4861"/>
</dbReference>